<reference evidence="1" key="1">
    <citation type="journal article" date="2014" name="Front. Microbiol.">
        <title>High frequency of phylogenetically diverse reductive dehalogenase-homologous genes in deep subseafloor sedimentary metagenomes.</title>
        <authorList>
            <person name="Kawai M."/>
            <person name="Futagami T."/>
            <person name="Toyoda A."/>
            <person name="Takaki Y."/>
            <person name="Nishi S."/>
            <person name="Hori S."/>
            <person name="Arai W."/>
            <person name="Tsubouchi T."/>
            <person name="Morono Y."/>
            <person name="Uchiyama I."/>
            <person name="Ito T."/>
            <person name="Fujiyama A."/>
            <person name="Inagaki F."/>
            <person name="Takami H."/>
        </authorList>
    </citation>
    <scope>NUCLEOTIDE SEQUENCE</scope>
    <source>
        <strain evidence="1">Expedition CK06-06</strain>
    </source>
</reference>
<name>X1B3D6_9ZZZZ</name>
<dbReference type="AlphaFoldDB" id="X1B3D6"/>
<feature type="non-terminal residue" evidence="1">
    <location>
        <position position="69"/>
    </location>
</feature>
<comment type="caution">
    <text evidence="1">The sequence shown here is derived from an EMBL/GenBank/DDBJ whole genome shotgun (WGS) entry which is preliminary data.</text>
</comment>
<protein>
    <submittedName>
        <fullName evidence="1">Uncharacterized protein</fullName>
    </submittedName>
</protein>
<gene>
    <name evidence="1" type="ORF">S01H4_31229</name>
</gene>
<sequence length="69" mass="7655">MLKKFLLIITAIFFLILASFSVLGSMYGIDTDNDGNPDVILPDITDLEWQISFRSYGSIENDTGNLPAL</sequence>
<organism evidence="1">
    <name type="scientific">marine sediment metagenome</name>
    <dbReference type="NCBI Taxonomy" id="412755"/>
    <lineage>
        <taxon>unclassified sequences</taxon>
        <taxon>metagenomes</taxon>
        <taxon>ecological metagenomes</taxon>
    </lineage>
</organism>
<evidence type="ECO:0000313" key="1">
    <source>
        <dbReference type="EMBL" id="GAG78748.1"/>
    </source>
</evidence>
<dbReference type="EMBL" id="BART01016202">
    <property type="protein sequence ID" value="GAG78748.1"/>
    <property type="molecule type" value="Genomic_DNA"/>
</dbReference>
<accession>X1B3D6</accession>
<proteinExistence type="predicted"/>